<keyword evidence="4" id="KW-1185">Reference proteome</keyword>
<gene>
    <name evidence="3" type="ORF">Cantr_04281</name>
</gene>
<dbReference type="Pfam" id="PF01585">
    <property type="entry name" value="G-patch"/>
    <property type="match status" value="1"/>
</dbReference>
<dbReference type="PROSITE" id="PS50174">
    <property type="entry name" value="G_PATCH"/>
    <property type="match status" value="1"/>
</dbReference>
<name>A0A367XRD5_9ASCO</name>
<evidence type="ECO:0000256" key="1">
    <source>
        <dbReference type="SAM" id="MobiDB-lite"/>
    </source>
</evidence>
<comment type="caution">
    <text evidence="3">The sequence shown here is derived from an EMBL/GenBank/DDBJ whole genome shotgun (WGS) entry which is preliminary data.</text>
</comment>
<dbReference type="AlphaFoldDB" id="A0A367XRD5"/>
<evidence type="ECO:0000313" key="3">
    <source>
        <dbReference type="EMBL" id="RCK55371.1"/>
    </source>
</evidence>
<dbReference type="SMART" id="SM00443">
    <property type="entry name" value="G_patch"/>
    <property type="match status" value="1"/>
</dbReference>
<feature type="compositionally biased region" description="Acidic residues" evidence="1">
    <location>
        <begin position="45"/>
        <end position="62"/>
    </location>
</feature>
<reference evidence="3 4" key="1">
    <citation type="submission" date="2018-06" db="EMBL/GenBank/DDBJ databases">
        <title>Whole genome sequencing of Candida tropicalis (genome annotated by CSBL at Korea University).</title>
        <authorList>
            <person name="Ahn J."/>
        </authorList>
    </citation>
    <scope>NUCLEOTIDE SEQUENCE [LARGE SCALE GENOMIC DNA]</scope>
    <source>
        <strain evidence="3 4">ATCC 20962</strain>
    </source>
</reference>
<feature type="region of interest" description="Disordered" evidence="1">
    <location>
        <begin position="1"/>
        <end position="72"/>
    </location>
</feature>
<evidence type="ECO:0000313" key="4">
    <source>
        <dbReference type="Proteomes" id="UP000253472"/>
    </source>
</evidence>
<dbReference type="Proteomes" id="UP000253472">
    <property type="component" value="Unassembled WGS sequence"/>
</dbReference>
<dbReference type="PANTHER" id="PTHR21032:SF0">
    <property type="entry name" value="G PATCH DOMAIN-CONTAINING PROTEIN 11"/>
    <property type="match status" value="1"/>
</dbReference>
<feature type="compositionally biased region" description="Basic and acidic residues" evidence="1">
    <location>
        <begin position="63"/>
        <end position="72"/>
    </location>
</feature>
<organism evidence="3 4">
    <name type="scientific">Candida viswanathii</name>
    <dbReference type="NCBI Taxonomy" id="5486"/>
    <lineage>
        <taxon>Eukaryota</taxon>
        <taxon>Fungi</taxon>
        <taxon>Dikarya</taxon>
        <taxon>Ascomycota</taxon>
        <taxon>Saccharomycotina</taxon>
        <taxon>Pichiomycetes</taxon>
        <taxon>Debaryomycetaceae</taxon>
        <taxon>Candida/Lodderomyces clade</taxon>
        <taxon>Candida</taxon>
    </lineage>
</organism>
<evidence type="ECO:0000259" key="2">
    <source>
        <dbReference type="PROSITE" id="PS50174"/>
    </source>
</evidence>
<proteinExistence type="predicted"/>
<dbReference type="OrthoDB" id="786951at2759"/>
<dbReference type="GO" id="GO:0003676">
    <property type="term" value="F:nucleic acid binding"/>
    <property type="evidence" value="ECO:0007669"/>
    <property type="project" value="InterPro"/>
</dbReference>
<dbReference type="GO" id="GO:0000776">
    <property type="term" value="C:kinetochore"/>
    <property type="evidence" value="ECO:0007669"/>
    <property type="project" value="TreeGrafter"/>
</dbReference>
<accession>A0A367XRD5</accession>
<sequence>MKRKTNVFGNSDDDTDEEPTRKEVAPKKKFKIPSIDQSDVHQPPDEPDEDYMNFVADEEEHEPSDKSRPVFDDNKLNRSLFLEKHKSMGLSIMEKMGYKVGSSLGQSESALKEPVKVTARQGRRGIGGEVKPYEYKEEEVENLKLKLTACKKQRVESREIMRMMKLAFELSGQYDEFLDGKDLEEIDTLWRPYAYSMQRQSEMKKVQSKESKSRALARWQSTEETEIEDREESSSRLLDYLRGSHNYCWYCGVHYSDKDDLEEHCPGKGRDVHLDS</sequence>
<dbReference type="InterPro" id="IPR000467">
    <property type="entry name" value="G_patch_dom"/>
</dbReference>
<protein>
    <recommendedName>
        <fullName evidence="2">G-patch domain-containing protein</fullName>
    </recommendedName>
</protein>
<dbReference type="InterPro" id="IPR025239">
    <property type="entry name" value="DUF4187"/>
</dbReference>
<dbReference type="SMART" id="SM01173">
    <property type="entry name" value="DUF4187"/>
    <property type="match status" value="1"/>
</dbReference>
<feature type="region of interest" description="Disordered" evidence="1">
    <location>
        <begin position="205"/>
        <end position="234"/>
    </location>
</feature>
<dbReference type="InterPro" id="IPR039249">
    <property type="entry name" value="GPATCH11"/>
</dbReference>
<dbReference type="Pfam" id="PF13821">
    <property type="entry name" value="DUF4187"/>
    <property type="match status" value="1"/>
</dbReference>
<dbReference type="EMBL" id="QLNQ01000030">
    <property type="protein sequence ID" value="RCK55371.1"/>
    <property type="molecule type" value="Genomic_DNA"/>
</dbReference>
<feature type="domain" description="G-patch" evidence="2">
    <location>
        <begin position="85"/>
        <end position="131"/>
    </location>
</feature>
<dbReference type="PANTHER" id="PTHR21032">
    <property type="entry name" value="G PATCH DOMAIN-CONTAINING PROTEIN 11"/>
    <property type="match status" value="1"/>
</dbReference>